<reference evidence="1 2" key="1">
    <citation type="journal article" date="2005" name="J. Bacteriol.">
        <title>Whole-genome sequence analysis of Pseudomonas syringae pv. phaseolicola 1448A reveals divergence among pathovars in genes involved in virulence and transposition.</title>
        <authorList>
            <person name="Joardar V."/>
            <person name="Lindeberg M."/>
            <person name="Jackson R.W."/>
            <person name="Selengut J."/>
            <person name="Dodson R."/>
            <person name="Brinkac L.M."/>
            <person name="Daugherty S.C."/>
            <person name="Deboy R."/>
            <person name="Durkin A.S."/>
            <person name="Giglio M.G."/>
            <person name="Madupu R."/>
            <person name="Nelson W.C."/>
            <person name="Rosovitz M.J."/>
            <person name="Sullivan S."/>
            <person name="Crabtree J."/>
            <person name="Creasy T."/>
            <person name="Davidsen T."/>
            <person name="Haft D.H."/>
            <person name="Zafar N."/>
            <person name="Zhou L."/>
            <person name="Halpin R."/>
            <person name="Holley T."/>
            <person name="Khouri H."/>
            <person name="Feldblyum T."/>
            <person name="White O."/>
            <person name="Fraser C.M."/>
            <person name="Chatterjee A.K."/>
            <person name="Cartinhour S."/>
            <person name="Schneider D.J."/>
            <person name="Mansfield J."/>
            <person name="Collmer A."/>
            <person name="Buell C.R."/>
        </authorList>
    </citation>
    <scope>NUCLEOTIDE SEQUENCE [LARGE SCALE GENOMIC DNA]</scope>
    <source>
        <strain evidence="2">1448A / Race 6</strain>
    </source>
</reference>
<dbReference type="HOGENOM" id="CLU_3220712_0_0_6"/>
<accession>Q48NG3</accession>
<protein>
    <submittedName>
        <fullName evidence="1">Uncharacterized protein</fullName>
    </submittedName>
</protein>
<name>Q48NG3_PSE14</name>
<dbReference type="Proteomes" id="UP000000551">
    <property type="component" value="Chromosome"/>
</dbReference>
<dbReference type="KEGG" id="psp:PSPPH_0772"/>
<dbReference type="AlphaFoldDB" id="Q48NG3"/>
<evidence type="ECO:0000313" key="2">
    <source>
        <dbReference type="Proteomes" id="UP000000551"/>
    </source>
</evidence>
<gene>
    <name evidence="1" type="ordered locus">PSPPH_0772</name>
</gene>
<organism evidence="1 2">
    <name type="scientific">Pseudomonas savastanoi pv. phaseolicola (strain 1448A / Race 6)</name>
    <name type="common">Pseudomonas syringae pv. phaseolicola (strain 1448A / Race 6)</name>
    <dbReference type="NCBI Taxonomy" id="264730"/>
    <lineage>
        <taxon>Bacteria</taxon>
        <taxon>Pseudomonadati</taxon>
        <taxon>Pseudomonadota</taxon>
        <taxon>Gammaproteobacteria</taxon>
        <taxon>Pseudomonadales</taxon>
        <taxon>Pseudomonadaceae</taxon>
        <taxon>Pseudomonas</taxon>
    </lineage>
</organism>
<sequence length="44" mass="5160">MVAIQEILGFFRVNNEKICLRGGVMKIQFEVFVKLIDVLIFWSD</sequence>
<evidence type="ECO:0000313" key="1">
    <source>
        <dbReference type="EMBL" id="AAZ36756.1"/>
    </source>
</evidence>
<dbReference type="EMBL" id="CP000058">
    <property type="protein sequence ID" value="AAZ36756.1"/>
    <property type="molecule type" value="Genomic_DNA"/>
</dbReference>
<proteinExistence type="predicted"/>